<dbReference type="InterPro" id="IPR000531">
    <property type="entry name" value="Beta-barrel_TonB"/>
</dbReference>
<proteinExistence type="inferred from homology"/>
<evidence type="ECO:0000256" key="9">
    <source>
        <dbReference type="ARBA" id="ARBA00023065"/>
    </source>
</evidence>
<evidence type="ECO:0000256" key="11">
    <source>
        <dbReference type="ARBA" id="ARBA00023136"/>
    </source>
</evidence>
<dbReference type="Pfam" id="PF07715">
    <property type="entry name" value="Plug"/>
    <property type="match status" value="1"/>
</dbReference>
<comment type="subcellular location">
    <subcellularLocation>
        <location evidence="1 14">Cell outer membrane</location>
        <topology evidence="1 14">Multi-pass membrane protein</topology>
    </subcellularLocation>
</comment>
<evidence type="ECO:0000313" key="20">
    <source>
        <dbReference type="EMBL" id="ABM96684.1"/>
    </source>
</evidence>
<dbReference type="InterPro" id="IPR012910">
    <property type="entry name" value="Plug_dom"/>
</dbReference>
<comment type="similarity">
    <text evidence="2 14 15">Belongs to the TonB-dependent receptor family.</text>
</comment>
<dbReference type="KEGG" id="mpt:Mpe_A3731"/>
<feature type="region of interest" description="Disordered" evidence="16">
    <location>
        <begin position="26"/>
        <end position="79"/>
    </location>
</feature>
<keyword evidence="3 14" id="KW-0813">Transport</keyword>
<keyword evidence="13 14" id="KW-0998">Cell outer membrane</keyword>
<feature type="compositionally biased region" description="Pro residues" evidence="16">
    <location>
        <begin position="26"/>
        <end position="35"/>
    </location>
</feature>
<reference evidence="20 21" key="1">
    <citation type="journal article" date="2007" name="J. Bacteriol.">
        <title>Whole-genome analysis of the methyl tert-butyl ether-degrading beta-proteobacterium Methylibium petroleiphilum PM1.</title>
        <authorList>
            <person name="Kane S.R."/>
            <person name="Chakicherla A.Y."/>
            <person name="Chain P.S.G."/>
            <person name="Schmidt R."/>
            <person name="Shin M.W."/>
            <person name="Legler T.C."/>
            <person name="Scow K.M."/>
            <person name="Larimer F.W."/>
            <person name="Lucas S.M."/>
            <person name="Richardson P.M."/>
            <person name="Hristova K.R."/>
        </authorList>
    </citation>
    <scope>NUCLEOTIDE SEQUENCE [LARGE SCALE GENOMIC DNA]</scope>
    <source>
        <strain evidence="21">ATCC BAA-1232 / LMG 22953 / PM1</strain>
    </source>
</reference>
<dbReference type="PANTHER" id="PTHR32552">
    <property type="entry name" value="FERRICHROME IRON RECEPTOR-RELATED"/>
    <property type="match status" value="1"/>
</dbReference>
<evidence type="ECO:0000256" key="5">
    <source>
        <dbReference type="ARBA" id="ARBA00022496"/>
    </source>
</evidence>
<evidence type="ECO:0000256" key="16">
    <source>
        <dbReference type="SAM" id="MobiDB-lite"/>
    </source>
</evidence>
<dbReference type="Pfam" id="PF00593">
    <property type="entry name" value="TonB_dep_Rec_b-barrel"/>
    <property type="match status" value="1"/>
</dbReference>
<evidence type="ECO:0000256" key="17">
    <source>
        <dbReference type="SAM" id="SignalP"/>
    </source>
</evidence>
<feature type="signal peptide" evidence="17">
    <location>
        <begin position="1"/>
        <end position="23"/>
    </location>
</feature>
<dbReference type="Gene3D" id="2.40.170.20">
    <property type="entry name" value="TonB-dependent receptor, beta-barrel domain"/>
    <property type="match status" value="1"/>
</dbReference>
<dbReference type="HOGENOM" id="CLU_008287_9_0_4"/>
<dbReference type="NCBIfam" id="TIGR01783">
    <property type="entry name" value="TonB-siderophor"/>
    <property type="match status" value="1"/>
</dbReference>
<keyword evidence="4 14" id="KW-1134">Transmembrane beta strand</keyword>
<evidence type="ECO:0000256" key="14">
    <source>
        <dbReference type="PROSITE-ProRule" id="PRU01360"/>
    </source>
</evidence>
<dbReference type="PROSITE" id="PS52016">
    <property type="entry name" value="TONB_DEPENDENT_REC_3"/>
    <property type="match status" value="1"/>
</dbReference>
<evidence type="ECO:0000256" key="6">
    <source>
        <dbReference type="ARBA" id="ARBA00022692"/>
    </source>
</evidence>
<dbReference type="RefSeq" id="WP_011831304.1">
    <property type="nucleotide sequence ID" value="NC_008825.1"/>
</dbReference>
<dbReference type="InterPro" id="IPR010105">
    <property type="entry name" value="TonB_sidphr_rcpt"/>
</dbReference>
<dbReference type="InterPro" id="IPR037066">
    <property type="entry name" value="Plug_dom_sf"/>
</dbReference>
<evidence type="ECO:0000259" key="18">
    <source>
        <dbReference type="Pfam" id="PF00593"/>
    </source>
</evidence>
<evidence type="ECO:0000259" key="19">
    <source>
        <dbReference type="Pfam" id="PF07715"/>
    </source>
</evidence>
<keyword evidence="21" id="KW-1185">Reference proteome</keyword>
<dbReference type="PANTHER" id="PTHR32552:SF68">
    <property type="entry name" value="FERRICHROME OUTER MEMBRANE TRANSPORTER_PHAGE RECEPTOR"/>
    <property type="match status" value="1"/>
</dbReference>
<dbReference type="GO" id="GO:0015891">
    <property type="term" value="P:siderophore transport"/>
    <property type="evidence" value="ECO:0007669"/>
    <property type="project" value="InterPro"/>
</dbReference>
<dbReference type="GO" id="GO:0038023">
    <property type="term" value="F:signaling receptor activity"/>
    <property type="evidence" value="ECO:0007669"/>
    <property type="project" value="InterPro"/>
</dbReference>
<evidence type="ECO:0000256" key="12">
    <source>
        <dbReference type="ARBA" id="ARBA00023170"/>
    </source>
</evidence>
<dbReference type="EMBL" id="CP000555">
    <property type="protein sequence ID" value="ABM96684.1"/>
    <property type="molecule type" value="Genomic_DNA"/>
</dbReference>
<feature type="compositionally biased region" description="Polar residues" evidence="16">
    <location>
        <begin position="68"/>
        <end position="79"/>
    </location>
</feature>
<gene>
    <name evidence="20" type="ordered locus">Mpe_A3731</name>
</gene>
<dbReference type="FunFam" id="2.170.130.10:FF:000001">
    <property type="entry name" value="Catecholate siderophore TonB-dependent receptor"/>
    <property type="match status" value="1"/>
</dbReference>
<keyword evidence="12 20" id="KW-0675">Receptor</keyword>
<keyword evidence="9" id="KW-0406">Ion transport</keyword>
<keyword evidence="8" id="KW-0408">Iron</keyword>
<feature type="domain" description="TonB-dependent receptor plug" evidence="19">
    <location>
        <begin position="79"/>
        <end position="181"/>
    </location>
</feature>
<name>A2SM95_METPP</name>
<dbReference type="eggNOG" id="COG4773">
    <property type="taxonomic scope" value="Bacteria"/>
</dbReference>
<evidence type="ECO:0000256" key="4">
    <source>
        <dbReference type="ARBA" id="ARBA00022452"/>
    </source>
</evidence>
<feature type="chain" id="PRO_5002646414" evidence="17">
    <location>
        <begin position="24"/>
        <end position="728"/>
    </location>
</feature>
<keyword evidence="10 15" id="KW-0798">TonB box</keyword>
<evidence type="ECO:0000256" key="13">
    <source>
        <dbReference type="ARBA" id="ARBA00023237"/>
    </source>
</evidence>
<evidence type="ECO:0000256" key="3">
    <source>
        <dbReference type="ARBA" id="ARBA00022448"/>
    </source>
</evidence>
<protein>
    <submittedName>
        <fullName evidence="20">Putative ferrisiderophore receptor</fullName>
    </submittedName>
</protein>
<dbReference type="AlphaFoldDB" id="A2SM95"/>
<dbReference type="InterPro" id="IPR036942">
    <property type="entry name" value="Beta-barrel_TonB_sf"/>
</dbReference>
<evidence type="ECO:0000256" key="10">
    <source>
        <dbReference type="ARBA" id="ARBA00023077"/>
    </source>
</evidence>
<keyword evidence="11 14" id="KW-0472">Membrane</keyword>
<evidence type="ECO:0000256" key="2">
    <source>
        <dbReference type="ARBA" id="ARBA00009810"/>
    </source>
</evidence>
<keyword evidence="7 17" id="KW-0732">Signal</keyword>
<evidence type="ECO:0000313" key="21">
    <source>
        <dbReference type="Proteomes" id="UP000000366"/>
    </source>
</evidence>
<dbReference type="STRING" id="420662.Mpe_A3731"/>
<evidence type="ECO:0000256" key="15">
    <source>
        <dbReference type="RuleBase" id="RU003357"/>
    </source>
</evidence>
<evidence type="ECO:0000256" key="7">
    <source>
        <dbReference type="ARBA" id="ARBA00022729"/>
    </source>
</evidence>
<dbReference type="GO" id="GO:0009279">
    <property type="term" value="C:cell outer membrane"/>
    <property type="evidence" value="ECO:0007669"/>
    <property type="project" value="UniProtKB-SubCell"/>
</dbReference>
<dbReference type="Proteomes" id="UP000000366">
    <property type="component" value="Chromosome"/>
</dbReference>
<organism evidence="20 21">
    <name type="scientific">Methylibium petroleiphilum (strain ATCC BAA-1232 / LMG 22953 / PM1)</name>
    <dbReference type="NCBI Taxonomy" id="420662"/>
    <lineage>
        <taxon>Bacteria</taxon>
        <taxon>Pseudomonadati</taxon>
        <taxon>Pseudomonadota</taxon>
        <taxon>Betaproteobacteria</taxon>
        <taxon>Burkholderiales</taxon>
        <taxon>Sphaerotilaceae</taxon>
        <taxon>Methylibium</taxon>
    </lineage>
</organism>
<sequence>MLATPRVGALACALLTCAPWALAQQTPPPVAPPAATPSDEAASTLPEVKATSQAETATGPVPGYTARRSATATKTDTPLNEVPQSISVIGAEQVRDQNSLTIQEVLRYTPGVRAEMYGLDNRGDYYAMRGGSEGSTLLDGLRLPITGYWGSVRNEPYAFERIDVLRGPASVMAGQNGPGGVVNLVSKRPSAEAQREVQVQLGNDDHKQVAADLGGALVDDGRLAYRVIALRKDSGSQVKYADQERTLFAPSLRWQPLAGTSLTVYGEYQKDRSLNQNGFFPIAGTLNKAPNGRRIDPEVFVGEPDWDTYGGTRKRFGWELEQQLNAQWTLRHHLRRDNVTGHLATAYADWSQYVGADGQVDTVDPTNNTYLNRYGYVADDRSRINNADLLLQGKLAFGRTTHTLLTGVDYMSHRMLHIDRGSFLMTPLDPFDPVYGTSPLPALDPAQSFVSDSRVRNVGLLIQDQVKFDERWVLTAGLRHDKAKTDAAKDSANSKNLGIVYLADGGWSPYAGYSESFQPVAGTTSPARGGRPFEPSRGRQLETGVKWMPADAPVSASAAVFRLKESNRLANDPADVNYSIQVGESTVDGLELDATATFAAWQLLANYSYTRARLTGAIDVNRGEQLSSIPKHAASLWAVHRFGAAGMPGLRAGGGMRYAGPSWDGSGNNRVPSVTLLDLLVSYDTGPWTLSLNVNNLTDKTYIATCLERGDCWFGTQRRAVVSLAYRW</sequence>
<evidence type="ECO:0000256" key="8">
    <source>
        <dbReference type="ARBA" id="ARBA00023004"/>
    </source>
</evidence>
<dbReference type="Gene3D" id="2.170.130.10">
    <property type="entry name" value="TonB-dependent receptor, plug domain"/>
    <property type="match status" value="1"/>
</dbReference>
<evidence type="ECO:0000256" key="1">
    <source>
        <dbReference type="ARBA" id="ARBA00004571"/>
    </source>
</evidence>
<keyword evidence="6 14" id="KW-0812">Transmembrane</keyword>
<keyword evidence="5" id="KW-0410">Iron transport</keyword>
<dbReference type="SUPFAM" id="SSF56935">
    <property type="entry name" value="Porins"/>
    <property type="match status" value="1"/>
</dbReference>
<dbReference type="CDD" id="cd01347">
    <property type="entry name" value="ligand_gated_channel"/>
    <property type="match status" value="1"/>
</dbReference>
<dbReference type="InterPro" id="IPR039426">
    <property type="entry name" value="TonB-dep_rcpt-like"/>
</dbReference>
<accession>A2SM95</accession>
<dbReference type="GO" id="GO:0015344">
    <property type="term" value="F:siderophore uptake transmembrane transporter activity"/>
    <property type="evidence" value="ECO:0007669"/>
    <property type="project" value="TreeGrafter"/>
</dbReference>
<feature type="domain" description="TonB-dependent receptor-like beta-barrel" evidence="18">
    <location>
        <begin position="254"/>
        <end position="697"/>
    </location>
</feature>